<accession>A0A448XN64</accession>
<dbReference type="InterPro" id="IPR026983">
    <property type="entry name" value="DHC"/>
</dbReference>
<dbReference type="GO" id="GO:0005858">
    <property type="term" value="C:axonemal dynein complex"/>
    <property type="evidence" value="ECO:0007669"/>
    <property type="project" value="TreeGrafter"/>
</dbReference>
<evidence type="ECO:0000259" key="1">
    <source>
        <dbReference type="Pfam" id="PF08385"/>
    </source>
</evidence>
<dbReference type="AlphaFoldDB" id="A0A448XN64"/>
<dbReference type="OrthoDB" id="10251809at2759"/>
<proteinExistence type="predicted"/>
<gene>
    <name evidence="2" type="ORF">PXEA_LOCUS34205</name>
</gene>
<comment type="caution">
    <text evidence="2">The sequence shown here is derived from an EMBL/GenBank/DDBJ whole genome shotgun (WGS) entry which is preliminary data.</text>
</comment>
<organism evidence="2 3">
    <name type="scientific">Protopolystoma xenopodis</name>
    <dbReference type="NCBI Taxonomy" id="117903"/>
    <lineage>
        <taxon>Eukaryota</taxon>
        <taxon>Metazoa</taxon>
        <taxon>Spiralia</taxon>
        <taxon>Lophotrochozoa</taxon>
        <taxon>Platyhelminthes</taxon>
        <taxon>Monogenea</taxon>
        <taxon>Polyopisthocotylea</taxon>
        <taxon>Polystomatidea</taxon>
        <taxon>Polystomatidae</taxon>
        <taxon>Protopolystoma</taxon>
    </lineage>
</organism>
<keyword evidence="3" id="KW-1185">Reference proteome</keyword>
<dbReference type="PANTHER" id="PTHR46532:SF11">
    <property type="entry name" value="DYNEIN AXONEMAL HEAVY CHAIN 12"/>
    <property type="match status" value="1"/>
</dbReference>
<dbReference type="EMBL" id="CAAALY010266348">
    <property type="protein sequence ID" value="VEL40765.1"/>
    <property type="molecule type" value="Genomic_DNA"/>
</dbReference>
<dbReference type="Pfam" id="PF08385">
    <property type="entry name" value="DHC_N1"/>
    <property type="match status" value="1"/>
</dbReference>
<evidence type="ECO:0000313" key="3">
    <source>
        <dbReference type="Proteomes" id="UP000784294"/>
    </source>
</evidence>
<dbReference type="PANTHER" id="PTHR46532">
    <property type="entry name" value="MALE FERTILITY FACTOR KL5"/>
    <property type="match status" value="1"/>
</dbReference>
<feature type="domain" description="Dynein heavy chain tail" evidence="1">
    <location>
        <begin position="26"/>
        <end position="167"/>
    </location>
</feature>
<dbReference type="Proteomes" id="UP000784294">
    <property type="component" value="Unassembled WGS sequence"/>
</dbReference>
<dbReference type="InterPro" id="IPR013594">
    <property type="entry name" value="Dynein_heavy_tail"/>
</dbReference>
<dbReference type="GO" id="GO:0007018">
    <property type="term" value="P:microtubule-based movement"/>
    <property type="evidence" value="ECO:0007669"/>
    <property type="project" value="InterPro"/>
</dbReference>
<protein>
    <recommendedName>
        <fullName evidence="1">Dynein heavy chain tail domain-containing protein</fullName>
    </recommendedName>
</protein>
<sequence length="231" mass="27046">MWGSDIGKSLDQLDQAFFLPLNQTGIAEHRAQYLHIIQALEDLTRKIFIEFQNTIDPDPLKCLDSAILARSNQIAGRIEPNASSGLFRLLNELHYWIRLGSEVPHYAAEAQRRTLELHYLYQLCLVICRDYNRIMNLLNGEERLLFRERIKILDKKITPGFSKIHWSVRSMVELFVNDCRIHACRLQSKVDEYKQANLEIKANCELIAQTLMIKLEANRVYENNEFNERQV</sequence>
<reference evidence="2" key="1">
    <citation type="submission" date="2018-11" db="EMBL/GenBank/DDBJ databases">
        <authorList>
            <consortium name="Pathogen Informatics"/>
        </authorList>
    </citation>
    <scope>NUCLEOTIDE SEQUENCE</scope>
</reference>
<dbReference type="GO" id="GO:0045505">
    <property type="term" value="F:dynein intermediate chain binding"/>
    <property type="evidence" value="ECO:0007669"/>
    <property type="project" value="InterPro"/>
</dbReference>
<evidence type="ECO:0000313" key="2">
    <source>
        <dbReference type="EMBL" id="VEL40765.1"/>
    </source>
</evidence>
<name>A0A448XN64_9PLAT</name>
<dbReference type="GO" id="GO:0051959">
    <property type="term" value="F:dynein light intermediate chain binding"/>
    <property type="evidence" value="ECO:0007669"/>
    <property type="project" value="InterPro"/>
</dbReference>